<accession>D2R833</accession>
<dbReference type="PANTHER" id="PTHR30093">
    <property type="entry name" value="GENERAL SECRETION PATHWAY PROTEIN G"/>
    <property type="match status" value="1"/>
</dbReference>
<dbReference type="AlphaFoldDB" id="D2R833"/>
<gene>
    <name evidence="3" type="ordered locus">Psta_4723</name>
</gene>
<dbReference type="SUPFAM" id="SSF54523">
    <property type="entry name" value="Pili subunits"/>
    <property type="match status" value="1"/>
</dbReference>
<dbReference type="Pfam" id="PF07596">
    <property type="entry name" value="SBP_bac_10"/>
    <property type="match status" value="1"/>
</dbReference>
<dbReference type="NCBIfam" id="TIGR02532">
    <property type="entry name" value="IV_pilin_GFxxxE"/>
    <property type="match status" value="1"/>
</dbReference>
<dbReference type="HOGENOM" id="CLU_041661_0_0_0"/>
<name>D2R833_PIRSD</name>
<protein>
    <recommendedName>
        <fullName evidence="2">DUF1559 domain-containing protein</fullName>
    </recommendedName>
</protein>
<dbReference type="InterPro" id="IPR045584">
    <property type="entry name" value="Pilin-like"/>
</dbReference>
<dbReference type="InterPro" id="IPR012902">
    <property type="entry name" value="N_methyl_site"/>
</dbReference>
<organism evidence="3 4">
    <name type="scientific">Pirellula staleyi (strain ATCC 27377 / DSM 6068 / ICPB 4128)</name>
    <name type="common">Pirella staleyi</name>
    <dbReference type="NCBI Taxonomy" id="530564"/>
    <lineage>
        <taxon>Bacteria</taxon>
        <taxon>Pseudomonadati</taxon>
        <taxon>Planctomycetota</taxon>
        <taxon>Planctomycetia</taxon>
        <taxon>Pirellulales</taxon>
        <taxon>Pirellulaceae</taxon>
        <taxon>Pirellula</taxon>
    </lineage>
</organism>
<dbReference type="Gene3D" id="3.30.700.10">
    <property type="entry name" value="Glycoprotein, Type 4 Pilin"/>
    <property type="match status" value="1"/>
</dbReference>
<keyword evidence="4" id="KW-1185">Reference proteome</keyword>
<dbReference type="Pfam" id="PF07963">
    <property type="entry name" value="N_methyl"/>
    <property type="match status" value="1"/>
</dbReference>
<evidence type="ECO:0000256" key="1">
    <source>
        <dbReference type="SAM" id="Phobius"/>
    </source>
</evidence>
<dbReference type="EMBL" id="CP001848">
    <property type="protein sequence ID" value="ADB19364.1"/>
    <property type="molecule type" value="Genomic_DNA"/>
</dbReference>
<feature type="transmembrane region" description="Helical" evidence="1">
    <location>
        <begin position="21"/>
        <end position="46"/>
    </location>
</feature>
<keyword evidence="1" id="KW-0472">Membrane</keyword>
<feature type="domain" description="DUF1559" evidence="2">
    <location>
        <begin position="47"/>
        <end position="304"/>
    </location>
</feature>
<dbReference type="PANTHER" id="PTHR30093:SF2">
    <property type="entry name" value="TYPE II SECRETION SYSTEM PROTEIN H"/>
    <property type="match status" value="1"/>
</dbReference>
<dbReference type="InterPro" id="IPR011453">
    <property type="entry name" value="DUF1559"/>
</dbReference>
<dbReference type="Proteomes" id="UP000001887">
    <property type="component" value="Chromosome"/>
</dbReference>
<reference evidence="3 4" key="1">
    <citation type="journal article" date="2009" name="Stand. Genomic Sci.">
        <title>Complete genome sequence of Pirellula staleyi type strain (ATCC 27377).</title>
        <authorList>
            <person name="Clum A."/>
            <person name="Tindall B.J."/>
            <person name="Sikorski J."/>
            <person name="Ivanova N."/>
            <person name="Mavrommatis K."/>
            <person name="Lucas S."/>
            <person name="Glavina del Rio T."/>
            <person name="Nolan M."/>
            <person name="Chen F."/>
            <person name="Tice H."/>
            <person name="Pitluck S."/>
            <person name="Cheng J.F."/>
            <person name="Chertkov O."/>
            <person name="Brettin T."/>
            <person name="Han C."/>
            <person name="Detter J.C."/>
            <person name="Kuske C."/>
            <person name="Bruce D."/>
            <person name="Goodwin L."/>
            <person name="Ovchinikova G."/>
            <person name="Pati A."/>
            <person name="Mikhailova N."/>
            <person name="Chen A."/>
            <person name="Palaniappan K."/>
            <person name="Land M."/>
            <person name="Hauser L."/>
            <person name="Chang Y.J."/>
            <person name="Jeffries C.D."/>
            <person name="Chain P."/>
            <person name="Rohde M."/>
            <person name="Goker M."/>
            <person name="Bristow J."/>
            <person name="Eisen J.A."/>
            <person name="Markowitz V."/>
            <person name="Hugenholtz P."/>
            <person name="Kyrpides N.C."/>
            <person name="Klenk H.P."/>
            <person name="Lapidus A."/>
        </authorList>
    </citation>
    <scope>NUCLEOTIDE SEQUENCE [LARGE SCALE GENOMIC DNA]</scope>
    <source>
        <strain evidence="4">ATCC 27377 / DSM 6068 / ICPB 4128</strain>
    </source>
</reference>
<evidence type="ECO:0000313" key="3">
    <source>
        <dbReference type="EMBL" id="ADB19364.1"/>
    </source>
</evidence>
<dbReference type="eggNOG" id="COG2165">
    <property type="taxonomic scope" value="Bacteria"/>
</dbReference>
<dbReference type="KEGG" id="psl:Psta_4723"/>
<keyword evidence="1" id="KW-0812">Transmembrane</keyword>
<dbReference type="OrthoDB" id="255848at2"/>
<sequence precursor="true">MKTLFQLKNVRQRVRERIQQRAFTLVELLVVIAIIGVLVALLLPAVQAAREAARRMQCGNNLKQIGIAIHNYHDTNNSFPPSAVKEKLQDGGGSAQALVWSGSILPFIEQKNMFDSIVGMGFGINWADDSTNELILRTKLPAFQCPSSPDMGQTWDDGSATARHRASYGCVVTGTVGFTITSNATNGESKHHMDDGGYGHARWNGPFLMQNNTTTFGDIIDGSSNTLFVGERYRDKATNRNYIYVGTPNGQDEHARWSGSTGIQLNSLDTGTQGFAGFHSAHPSGAQFAVGDGSVRLINENVDRYIYACLGTRNGGEAVQIP</sequence>
<keyword evidence="1" id="KW-1133">Transmembrane helix</keyword>
<evidence type="ECO:0000259" key="2">
    <source>
        <dbReference type="Pfam" id="PF07596"/>
    </source>
</evidence>
<dbReference type="STRING" id="530564.Psta_4723"/>
<proteinExistence type="predicted"/>
<evidence type="ECO:0000313" key="4">
    <source>
        <dbReference type="Proteomes" id="UP000001887"/>
    </source>
</evidence>